<feature type="signal peptide" evidence="1">
    <location>
        <begin position="1"/>
        <end position="18"/>
    </location>
</feature>
<feature type="chain" id="PRO_5021186805" description="Transposase" evidence="1">
    <location>
        <begin position="19"/>
        <end position="136"/>
    </location>
</feature>
<gene>
    <name evidence="2" type="ORF">E2R66_21535</name>
</gene>
<organism evidence="2 3">
    <name type="scientific">Mucilaginibacter psychrotolerans</name>
    <dbReference type="NCBI Taxonomy" id="1524096"/>
    <lineage>
        <taxon>Bacteria</taxon>
        <taxon>Pseudomonadati</taxon>
        <taxon>Bacteroidota</taxon>
        <taxon>Sphingobacteriia</taxon>
        <taxon>Sphingobacteriales</taxon>
        <taxon>Sphingobacteriaceae</taxon>
        <taxon>Mucilaginibacter</taxon>
    </lineage>
</organism>
<evidence type="ECO:0000313" key="3">
    <source>
        <dbReference type="Proteomes" id="UP000297540"/>
    </source>
</evidence>
<dbReference type="OrthoDB" id="1436925at2"/>
<evidence type="ECO:0000313" key="2">
    <source>
        <dbReference type="EMBL" id="TFF34687.1"/>
    </source>
</evidence>
<name>A0A4Y8S878_9SPHI</name>
<dbReference type="EMBL" id="SOZE01000028">
    <property type="protein sequence ID" value="TFF34687.1"/>
    <property type="molecule type" value="Genomic_DNA"/>
</dbReference>
<accession>A0A4Y8S878</accession>
<protein>
    <recommendedName>
        <fullName evidence="4">Transposase</fullName>
    </recommendedName>
</protein>
<reference evidence="2 3" key="1">
    <citation type="journal article" date="2017" name="Int. J. Syst. Evol. Microbiol.">
        <title>Mucilaginibacterpsychrotolerans sp. nov., isolated from peatlands.</title>
        <authorList>
            <person name="Deng Y."/>
            <person name="Shen L."/>
            <person name="Xu B."/>
            <person name="Liu Y."/>
            <person name="Gu Z."/>
            <person name="Liu H."/>
            <person name="Zhou Y."/>
        </authorList>
    </citation>
    <scope>NUCLEOTIDE SEQUENCE [LARGE SCALE GENOMIC DNA]</scope>
    <source>
        <strain evidence="2 3">NH7-4</strain>
    </source>
</reference>
<evidence type="ECO:0008006" key="4">
    <source>
        <dbReference type="Google" id="ProtNLM"/>
    </source>
</evidence>
<comment type="caution">
    <text evidence="2">The sequence shown here is derived from an EMBL/GenBank/DDBJ whole genome shotgun (WGS) entry which is preliminary data.</text>
</comment>
<dbReference type="PROSITE" id="PS51257">
    <property type="entry name" value="PROKAR_LIPOPROTEIN"/>
    <property type="match status" value="1"/>
</dbReference>
<keyword evidence="1" id="KW-0732">Signal</keyword>
<keyword evidence="3" id="KW-1185">Reference proteome</keyword>
<evidence type="ECO:0000256" key="1">
    <source>
        <dbReference type="SAM" id="SignalP"/>
    </source>
</evidence>
<dbReference type="RefSeq" id="WP_133234529.1">
    <property type="nucleotide sequence ID" value="NZ_SOZE01000028.1"/>
</dbReference>
<proteinExistence type="predicted"/>
<dbReference type="AlphaFoldDB" id="A0A4Y8S878"/>
<sequence>MKKLFAAALLSLLFAACTDPKQQEKTLLDEVIAVHDSVMVKDELVTKAKMQLDTLAKKDSALNADTAAKNLVKVLDNAVTKMEDWMHKFDAENKGKSHEQIMTYLADQKKQIKDIDKQFDAAIEATNNYKKSLIKK</sequence>
<dbReference type="Proteomes" id="UP000297540">
    <property type="component" value="Unassembled WGS sequence"/>
</dbReference>